<feature type="transmembrane region" description="Helical" evidence="6">
    <location>
        <begin position="259"/>
        <end position="278"/>
    </location>
</feature>
<dbReference type="Pfam" id="PF00892">
    <property type="entry name" value="EamA"/>
    <property type="match status" value="2"/>
</dbReference>
<gene>
    <name evidence="8" type="ORF">ENG14_03175</name>
</gene>
<feature type="transmembrane region" description="Helical" evidence="6">
    <location>
        <begin position="136"/>
        <end position="155"/>
    </location>
</feature>
<evidence type="ECO:0000256" key="2">
    <source>
        <dbReference type="ARBA" id="ARBA00007362"/>
    </source>
</evidence>
<feature type="transmembrane region" description="Helical" evidence="6">
    <location>
        <begin position="191"/>
        <end position="213"/>
    </location>
</feature>
<feature type="transmembrane region" description="Helical" evidence="6">
    <location>
        <begin position="161"/>
        <end position="184"/>
    </location>
</feature>
<evidence type="ECO:0000256" key="5">
    <source>
        <dbReference type="ARBA" id="ARBA00023136"/>
    </source>
</evidence>
<dbReference type="AlphaFoldDB" id="A0A7C0WV20"/>
<sequence length="315" mass="34078">MTHCGIHCPMKLHNASGNLAAFIAAGLFGASVVATRVAVQEIPPLNLAILRFGQGGLILFLCLFFGARNLLKVKQHDLPFLVLLGAILFAMFPVTFNISLRFTEASRGALMLATMPIWSAWIARVARKERLNPRQIAGILFTFTGVGIVLAERGLNWQGSAFVLAGDGLMLLTALCGAIYGVLAQRMLARYSALVVTMYAMLFGTFLLFPAAILEGFPQTFIRIDGKIAILILFLGVFGGALAFYLWTFALTRLTPTQVAVYVNVNPLVAIVLGAALLTEKLTGVFVVGFVAVVVGVLFVNWPRGVESELHFSEE</sequence>
<evidence type="ECO:0000259" key="7">
    <source>
        <dbReference type="Pfam" id="PF00892"/>
    </source>
</evidence>
<evidence type="ECO:0000256" key="6">
    <source>
        <dbReference type="SAM" id="Phobius"/>
    </source>
</evidence>
<evidence type="ECO:0000256" key="3">
    <source>
        <dbReference type="ARBA" id="ARBA00022692"/>
    </source>
</evidence>
<dbReference type="PANTHER" id="PTHR32322">
    <property type="entry name" value="INNER MEMBRANE TRANSPORTER"/>
    <property type="match status" value="1"/>
</dbReference>
<comment type="caution">
    <text evidence="8">The sequence shown here is derived from an EMBL/GenBank/DDBJ whole genome shotgun (WGS) entry which is preliminary data.</text>
</comment>
<dbReference type="SUPFAM" id="SSF103481">
    <property type="entry name" value="Multidrug resistance efflux transporter EmrE"/>
    <property type="match status" value="2"/>
</dbReference>
<dbReference type="InterPro" id="IPR000620">
    <property type="entry name" value="EamA_dom"/>
</dbReference>
<dbReference type="GO" id="GO:0016020">
    <property type="term" value="C:membrane"/>
    <property type="evidence" value="ECO:0007669"/>
    <property type="project" value="UniProtKB-SubCell"/>
</dbReference>
<comment type="similarity">
    <text evidence="2">Belongs to the EamA transporter family.</text>
</comment>
<keyword evidence="3 6" id="KW-0812">Transmembrane</keyword>
<reference evidence="8" key="1">
    <citation type="journal article" date="2020" name="mSystems">
        <title>Genome- and Community-Level Interaction Insights into Carbon Utilization and Element Cycling Functions of Hydrothermarchaeota in Hydrothermal Sediment.</title>
        <authorList>
            <person name="Zhou Z."/>
            <person name="Liu Y."/>
            <person name="Xu W."/>
            <person name="Pan J."/>
            <person name="Luo Z.H."/>
            <person name="Li M."/>
        </authorList>
    </citation>
    <scope>NUCLEOTIDE SEQUENCE [LARGE SCALE GENOMIC DNA]</scope>
    <source>
        <strain evidence="8">HyVt-19</strain>
    </source>
</reference>
<dbReference type="Proteomes" id="UP000886355">
    <property type="component" value="Unassembled WGS sequence"/>
</dbReference>
<evidence type="ECO:0000256" key="1">
    <source>
        <dbReference type="ARBA" id="ARBA00004141"/>
    </source>
</evidence>
<accession>A0A7C0WV20</accession>
<organism evidence="8">
    <name type="scientific">Thermodesulforhabdus norvegica</name>
    <dbReference type="NCBI Taxonomy" id="39841"/>
    <lineage>
        <taxon>Bacteria</taxon>
        <taxon>Pseudomonadati</taxon>
        <taxon>Thermodesulfobacteriota</taxon>
        <taxon>Syntrophobacteria</taxon>
        <taxon>Syntrophobacterales</taxon>
        <taxon>Thermodesulforhabdaceae</taxon>
        <taxon>Thermodesulforhabdus</taxon>
    </lineage>
</organism>
<feature type="transmembrane region" description="Helical" evidence="6">
    <location>
        <begin position="105"/>
        <end position="124"/>
    </location>
</feature>
<keyword evidence="4 6" id="KW-1133">Transmembrane helix</keyword>
<feature type="transmembrane region" description="Helical" evidence="6">
    <location>
        <begin position="78"/>
        <end position="99"/>
    </location>
</feature>
<name>A0A7C0WV20_9BACT</name>
<proteinExistence type="inferred from homology"/>
<feature type="domain" description="EamA" evidence="7">
    <location>
        <begin position="16"/>
        <end position="150"/>
    </location>
</feature>
<protein>
    <submittedName>
        <fullName evidence="8">DMT family transporter</fullName>
    </submittedName>
</protein>
<feature type="transmembrane region" description="Helical" evidence="6">
    <location>
        <begin position="19"/>
        <end position="39"/>
    </location>
</feature>
<feature type="transmembrane region" description="Helical" evidence="6">
    <location>
        <begin position="284"/>
        <end position="302"/>
    </location>
</feature>
<comment type="subcellular location">
    <subcellularLocation>
        <location evidence="1">Membrane</location>
        <topology evidence="1">Multi-pass membrane protein</topology>
    </subcellularLocation>
</comment>
<dbReference type="InterPro" id="IPR037185">
    <property type="entry name" value="EmrE-like"/>
</dbReference>
<dbReference type="PANTHER" id="PTHR32322:SF2">
    <property type="entry name" value="EAMA DOMAIN-CONTAINING PROTEIN"/>
    <property type="match status" value="1"/>
</dbReference>
<dbReference type="EMBL" id="DQZW01000148">
    <property type="protein sequence ID" value="HDL89886.1"/>
    <property type="molecule type" value="Genomic_DNA"/>
</dbReference>
<keyword evidence="5 6" id="KW-0472">Membrane</keyword>
<dbReference type="InterPro" id="IPR050638">
    <property type="entry name" value="AA-Vitamin_Transporters"/>
</dbReference>
<dbReference type="Gene3D" id="1.10.3730.20">
    <property type="match status" value="1"/>
</dbReference>
<feature type="domain" description="EamA" evidence="7">
    <location>
        <begin position="165"/>
        <end position="301"/>
    </location>
</feature>
<feature type="transmembrane region" description="Helical" evidence="6">
    <location>
        <begin position="45"/>
        <end position="66"/>
    </location>
</feature>
<evidence type="ECO:0000256" key="4">
    <source>
        <dbReference type="ARBA" id="ARBA00022989"/>
    </source>
</evidence>
<evidence type="ECO:0000313" key="8">
    <source>
        <dbReference type="EMBL" id="HDL89886.1"/>
    </source>
</evidence>
<feature type="transmembrane region" description="Helical" evidence="6">
    <location>
        <begin position="228"/>
        <end position="247"/>
    </location>
</feature>